<feature type="domain" description="JmjC" evidence="15">
    <location>
        <begin position="653"/>
        <end position="896"/>
    </location>
</feature>
<evidence type="ECO:0000256" key="3">
    <source>
        <dbReference type="ARBA" id="ARBA00006801"/>
    </source>
</evidence>
<accession>A0A8X9A4V3</accession>
<evidence type="ECO:0000256" key="12">
    <source>
        <dbReference type="ARBA" id="ARBA00060112"/>
    </source>
</evidence>
<evidence type="ECO:0000256" key="11">
    <source>
        <dbReference type="ARBA" id="ARBA00023242"/>
    </source>
</evidence>
<keyword evidence="11" id="KW-0539">Nucleus</keyword>
<dbReference type="PROSITE" id="PS51184">
    <property type="entry name" value="JMJC"/>
    <property type="match status" value="1"/>
</dbReference>
<dbReference type="Pfam" id="PF02373">
    <property type="entry name" value="JmjC"/>
    <property type="match status" value="1"/>
</dbReference>
<comment type="subcellular location">
    <subcellularLocation>
        <location evidence="2">Nucleus</location>
    </subcellularLocation>
</comment>
<comment type="caution">
    <text evidence="16">The sequence shown here is derived from an EMBL/GenBank/DDBJ whole genome shotgun (WGS) entry which is preliminary data.</text>
</comment>
<dbReference type="FunFam" id="2.60.120.650:FF:000026">
    <property type="entry name" value="Transcription factor jumonji domain-containing protein"/>
    <property type="match status" value="1"/>
</dbReference>
<evidence type="ECO:0000256" key="4">
    <source>
        <dbReference type="ARBA" id="ARBA00022723"/>
    </source>
</evidence>
<evidence type="ECO:0000256" key="13">
    <source>
        <dbReference type="PROSITE-ProRule" id="PRU00175"/>
    </source>
</evidence>
<evidence type="ECO:0000313" key="16">
    <source>
        <dbReference type="EMBL" id="KAG6427751.1"/>
    </source>
</evidence>
<proteinExistence type="inferred from homology"/>
<keyword evidence="4" id="KW-0479">Metal-binding</keyword>
<organism evidence="16">
    <name type="scientific">Salvia splendens</name>
    <name type="common">Scarlet sage</name>
    <dbReference type="NCBI Taxonomy" id="180675"/>
    <lineage>
        <taxon>Eukaryota</taxon>
        <taxon>Viridiplantae</taxon>
        <taxon>Streptophyta</taxon>
        <taxon>Embryophyta</taxon>
        <taxon>Tracheophyta</taxon>
        <taxon>Spermatophyta</taxon>
        <taxon>Magnoliopsida</taxon>
        <taxon>eudicotyledons</taxon>
        <taxon>Gunneridae</taxon>
        <taxon>Pentapetalae</taxon>
        <taxon>asterids</taxon>
        <taxon>lamiids</taxon>
        <taxon>Lamiales</taxon>
        <taxon>Lamiaceae</taxon>
        <taxon>Nepetoideae</taxon>
        <taxon>Mentheae</taxon>
        <taxon>Salviinae</taxon>
        <taxon>Salvia</taxon>
        <taxon>Salvia subgen. Calosphace</taxon>
        <taxon>core Calosphace</taxon>
    </lineage>
</organism>
<comment type="similarity">
    <text evidence="3">Belongs to the JARID1 histone demethylase family.</text>
</comment>
<keyword evidence="6" id="KW-0862">Zinc</keyword>
<evidence type="ECO:0000256" key="5">
    <source>
        <dbReference type="ARBA" id="ARBA00022771"/>
    </source>
</evidence>
<dbReference type="InterPro" id="IPR045109">
    <property type="entry name" value="LSDs-like"/>
</dbReference>
<dbReference type="GO" id="GO:0000785">
    <property type="term" value="C:chromatin"/>
    <property type="evidence" value="ECO:0007669"/>
    <property type="project" value="TreeGrafter"/>
</dbReference>
<keyword evidence="9" id="KW-0805">Transcription regulation</keyword>
<dbReference type="Proteomes" id="UP000298416">
    <property type="component" value="Unassembled WGS sequence"/>
</dbReference>
<keyword evidence="17" id="KW-1185">Reference proteome</keyword>
<dbReference type="InterPro" id="IPR003347">
    <property type="entry name" value="JmjC_dom"/>
</dbReference>
<dbReference type="PANTHER" id="PTHR12549:SF11">
    <property type="entry name" value="LYSINE-SPECIFIC DEMETHYLASE JMJ25"/>
    <property type="match status" value="1"/>
</dbReference>
<dbReference type="GO" id="GO:0000118">
    <property type="term" value="C:histone deacetylase complex"/>
    <property type="evidence" value="ECO:0007669"/>
    <property type="project" value="TreeGrafter"/>
</dbReference>
<reference evidence="16" key="1">
    <citation type="submission" date="2018-01" db="EMBL/GenBank/DDBJ databases">
        <authorList>
            <person name="Mao J.F."/>
        </authorList>
    </citation>
    <scope>NUCLEOTIDE SEQUENCE</scope>
    <source>
        <strain evidence="16">Huo1</strain>
        <tissue evidence="16">Leaf</tissue>
    </source>
</reference>
<evidence type="ECO:0000259" key="15">
    <source>
        <dbReference type="PROSITE" id="PS51184"/>
    </source>
</evidence>
<reference evidence="16" key="2">
    <citation type="submission" date="2020-08" db="EMBL/GenBank/DDBJ databases">
        <title>Plant Genome Project.</title>
        <authorList>
            <person name="Zhang R.-G."/>
        </authorList>
    </citation>
    <scope>NUCLEOTIDE SEQUENCE</scope>
    <source>
        <strain evidence="16">Huo1</strain>
        <tissue evidence="16">Leaf</tissue>
    </source>
</reference>
<protein>
    <recommendedName>
        <fullName evidence="18">Lysine-specific demethylase 3</fullName>
    </recommendedName>
</protein>
<evidence type="ECO:0000256" key="9">
    <source>
        <dbReference type="ARBA" id="ARBA00023015"/>
    </source>
</evidence>
<evidence type="ECO:0000256" key="7">
    <source>
        <dbReference type="ARBA" id="ARBA00023002"/>
    </source>
</evidence>
<evidence type="ECO:0000256" key="6">
    <source>
        <dbReference type="ARBA" id="ARBA00022833"/>
    </source>
</evidence>
<dbReference type="InterPro" id="IPR001841">
    <property type="entry name" value="Znf_RING"/>
</dbReference>
<dbReference type="GO" id="GO:0006357">
    <property type="term" value="P:regulation of transcription by RNA polymerase II"/>
    <property type="evidence" value="ECO:0007669"/>
    <property type="project" value="TreeGrafter"/>
</dbReference>
<dbReference type="SUPFAM" id="SSF51197">
    <property type="entry name" value="Clavaminate synthase-like"/>
    <property type="match status" value="1"/>
</dbReference>
<comment type="function">
    <text evidence="12">May function as histone H3 lysine demethylase and be involved in regulation of gene expression.</text>
</comment>
<dbReference type="Pfam" id="PF10497">
    <property type="entry name" value="zf-4CXXC_R1"/>
    <property type="match status" value="1"/>
</dbReference>
<dbReference type="GO" id="GO:0031490">
    <property type="term" value="F:chromatin DNA binding"/>
    <property type="evidence" value="ECO:0007669"/>
    <property type="project" value="TreeGrafter"/>
</dbReference>
<name>A0A8X9A4V3_SALSN</name>
<evidence type="ECO:0000256" key="1">
    <source>
        <dbReference type="ARBA" id="ARBA00001954"/>
    </source>
</evidence>
<dbReference type="EMBL" id="PNBA02000004">
    <property type="protein sequence ID" value="KAG6427751.1"/>
    <property type="molecule type" value="Genomic_DNA"/>
</dbReference>
<dbReference type="Gene3D" id="2.60.120.650">
    <property type="entry name" value="Cupin"/>
    <property type="match status" value="1"/>
</dbReference>
<gene>
    <name evidence="16" type="ORF">SASPL_111998</name>
</gene>
<dbReference type="PROSITE" id="PS50089">
    <property type="entry name" value="ZF_RING_2"/>
    <property type="match status" value="1"/>
</dbReference>
<comment type="cofactor">
    <cofactor evidence="1">
        <name>Fe(2+)</name>
        <dbReference type="ChEBI" id="CHEBI:29033"/>
    </cofactor>
</comment>
<evidence type="ECO:0008006" key="18">
    <source>
        <dbReference type="Google" id="ProtNLM"/>
    </source>
</evidence>
<dbReference type="GO" id="GO:0032454">
    <property type="term" value="F:histone H3K9 demethylase activity"/>
    <property type="evidence" value="ECO:0007669"/>
    <property type="project" value="InterPro"/>
</dbReference>
<dbReference type="GO" id="GO:0003712">
    <property type="term" value="F:transcription coregulator activity"/>
    <property type="evidence" value="ECO:0007669"/>
    <property type="project" value="TreeGrafter"/>
</dbReference>
<keyword evidence="7" id="KW-0560">Oxidoreductase</keyword>
<evidence type="ECO:0000259" key="14">
    <source>
        <dbReference type="PROSITE" id="PS50089"/>
    </source>
</evidence>
<evidence type="ECO:0000256" key="8">
    <source>
        <dbReference type="ARBA" id="ARBA00023004"/>
    </source>
</evidence>
<dbReference type="SMART" id="SM00558">
    <property type="entry name" value="JmjC"/>
    <property type="match status" value="1"/>
</dbReference>
<dbReference type="GO" id="GO:0008270">
    <property type="term" value="F:zinc ion binding"/>
    <property type="evidence" value="ECO:0007669"/>
    <property type="project" value="UniProtKB-KW"/>
</dbReference>
<keyword evidence="10" id="KW-0804">Transcription</keyword>
<feature type="domain" description="RING-type" evidence="14">
    <location>
        <begin position="211"/>
        <end position="258"/>
    </location>
</feature>
<evidence type="ECO:0000256" key="10">
    <source>
        <dbReference type="ARBA" id="ARBA00023163"/>
    </source>
</evidence>
<dbReference type="PANTHER" id="PTHR12549">
    <property type="entry name" value="JMJC DOMAIN-CONTAINING HISTONE DEMETHYLATION PROTEIN"/>
    <property type="match status" value="1"/>
</dbReference>
<dbReference type="InterPro" id="IPR018866">
    <property type="entry name" value="Znf-4CXXC_R1"/>
</dbReference>
<dbReference type="GO" id="GO:0016491">
    <property type="term" value="F:oxidoreductase activity"/>
    <property type="evidence" value="ECO:0007669"/>
    <property type="project" value="UniProtKB-KW"/>
</dbReference>
<evidence type="ECO:0000313" key="17">
    <source>
        <dbReference type="Proteomes" id="UP000298416"/>
    </source>
</evidence>
<keyword evidence="5 13" id="KW-0863">Zinc-finger</keyword>
<dbReference type="AlphaFoldDB" id="A0A8X9A4V3"/>
<sequence length="945" mass="107537">MESEEVKVEEAHASMSKDEAILVEINGEIDTLKKEQSLTENFYVRKRRRLGVNHGEDCGESNGLVVKTGGSERRMVTYVRRGRVKREKWEGDLDMKENRYDVGDNENCVSSSSYAECSRGGKMELGDNVAGKEEGNDSEKERRKVEGEGWCLGVRQARIKAMEKIKTVLMNVSDDKEDVLSNRGKKGIHRKMNNNGTSLEDNEGFLESTMCHQCQRNDKREIVRCTRCKTKRYCIHCIKTWYPDMPAEAFAEACPVCQLNCNCKSCLRMEVPIETAAKIKEKLNFKVGDEQKIQYSKYMIKVLLPFIEQINKEQMIERELEAKIQGVSVSDTKIIETAMGADERIYCDNCRTSIVDYHRSCPRCSYDLCLTCCRELRDGHLQGGEKGPSFKYVDYGYDYLHGGKKSVQASTMENKLDDSPCSPSQWKLEENDVILCPPKTKGGCGEESLVLNCLLPDDYVSNLLVEAKKIFDAPKIKCAPECLERSCSCSKFLNGDDFMAQKTCKAASREDSSDNNLYTPSAVDIEHGDLKHFQWHWSKGEPVIVSNVLETTLGLSWEPMVMWRAFRQVKNLDHDTLLDVTAITCLDWCEVDVNVRQFFNGYSDTYKSQFDDQGWPQILKLKDWPPSTLFEKLLPRHGLEFISCLPFKEYTHPEEGHLNLVTKLPSQSIKPDMGPKTYIAYGFREELGRGDSVTKLHCDMSDAVNVLTHIKGVSIQPKHLDKIKEVKAKHAAQDQMEIFGVVQMEIDEQVKANMNNQIQLSGGKVDVGLNLCSGSLDDAESGALWDIFRKQDVPKLEEYLKRHFNEFRHIYGNLLPEVIHPIHDQTIYLLTEHKKRLKEEYGIEPWTFIQRLGDAVIIPAGCPHQVRNLKSCTKVALDFVSPENIPSCFQLTEEFRLLPLDHRAKEDKLEVKKMLIHAMRSAVDDVNGVESSQPVKGVKSSRTGN</sequence>
<keyword evidence="8" id="KW-0408">Iron</keyword>
<evidence type="ECO:0000256" key="2">
    <source>
        <dbReference type="ARBA" id="ARBA00004123"/>
    </source>
</evidence>